<protein>
    <submittedName>
        <fullName evidence="1">BON domain-containing protein</fullName>
    </submittedName>
</protein>
<name>A0A1S1NZD1_9GAMM</name>
<reference evidence="1 2" key="1">
    <citation type="submission" date="2019-08" db="EMBL/GenBank/DDBJ databases">
        <title>Complete genome sequence of Kushneria sp. YCWA18, a halophilic phosphate-solubilizing bacterium isolated from Daqiao saltern in China.</title>
        <authorList>
            <person name="Du G.-X."/>
            <person name="Qu L.-Y."/>
        </authorList>
    </citation>
    <scope>NUCLEOTIDE SEQUENCE [LARGE SCALE GENOMIC DNA]</scope>
    <source>
        <strain evidence="1 2">YCWA18</strain>
    </source>
</reference>
<dbReference type="Pfam" id="PF04972">
    <property type="entry name" value="BON"/>
    <property type="match status" value="2"/>
</dbReference>
<sequence length="185" mass="20503">MTISLPRHLLLISLLALAPLTGCSTITGDHGYGFRPAYAVEQDQTIAQTLWQNIDDNPALASGHINVDVYNTRVLLTGQVPDAAAREQVEKLARQISHVRDVRDELMVGPNTSMGQRLHDTWLTSKIKARMAASENIDADRIRVTTENGVVYLMGLVRPEEANTVVSIVRDVDGVQRIVKVFEYI</sequence>
<organism evidence="1 2">
    <name type="scientific">Kushneria phosphatilytica</name>
    <dbReference type="NCBI Taxonomy" id="657387"/>
    <lineage>
        <taxon>Bacteria</taxon>
        <taxon>Pseudomonadati</taxon>
        <taxon>Pseudomonadota</taxon>
        <taxon>Gammaproteobacteria</taxon>
        <taxon>Oceanospirillales</taxon>
        <taxon>Halomonadaceae</taxon>
        <taxon>Kushneria</taxon>
    </lineage>
</organism>
<dbReference type="Proteomes" id="UP000322553">
    <property type="component" value="Chromosome"/>
</dbReference>
<accession>A0A1S1NZD1</accession>
<dbReference type="PROSITE" id="PS50914">
    <property type="entry name" value="BON"/>
    <property type="match status" value="2"/>
</dbReference>
<dbReference type="InterPro" id="IPR007055">
    <property type="entry name" value="BON_dom"/>
</dbReference>
<dbReference type="RefSeq" id="WP_070977770.1">
    <property type="nucleotide sequence ID" value="NZ_CP043420.1"/>
</dbReference>
<evidence type="ECO:0000313" key="2">
    <source>
        <dbReference type="Proteomes" id="UP000322553"/>
    </source>
</evidence>
<evidence type="ECO:0000313" key="1">
    <source>
        <dbReference type="EMBL" id="QEL11434.1"/>
    </source>
</evidence>
<dbReference type="PANTHER" id="PTHR34606">
    <property type="entry name" value="BON DOMAIN-CONTAINING PROTEIN"/>
    <property type="match status" value="1"/>
</dbReference>
<dbReference type="KEGG" id="kuy:FY550_09985"/>
<gene>
    <name evidence="1" type="ORF">FY550_09985</name>
</gene>
<keyword evidence="2" id="KW-1185">Reference proteome</keyword>
<dbReference type="SMART" id="SM00749">
    <property type="entry name" value="BON"/>
    <property type="match status" value="2"/>
</dbReference>
<dbReference type="PANTHER" id="PTHR34606:SF4">
    <property type="entry name" value="OUTER MEMBRANE LIPOPROTEIN DOLP"/>
    <property type="match status" value="1"/>
</dbReference>
<dbReference type="AlphaFoldDB" id="A0A1S1NZD1"/>
<dbReference type="STRING" id="657387.BH688_06245"/>
<dbReference type="Gene3D" id="3.40.1520.20">
    <property type="match status" value="1"/>
</dbReference>
<dbReference type="InterPro" id="IPR051686">
    <property type="entry name" value="Lipoprotein_DolP"/>
</dbReference>
<dbReference type="InterPro" id="IPR014004">
    <property type="entry name" value="Transpt-assoc_nodulatn_dom_bac"/>
</dbReference>
<dbReference type="EMBL" id="CP043420">
    <property type="protein sequence ID" value="QEL11434.1"/>
    <property type="molecule type" value="Genomic_DNA"/>
</dbReference>
<dbReference type="OrthoDB" id="9783990at2"/>
<proteinExistence type="predicted"/>